<name>A0A316UI40_9BASI</name>
<evidence type="ECO:0000256" key="2">
    <source>
        <dbReference type="SAM" id="Phobius"/>
    </source>
</evidence>
<keyword evidence="2" id="KW-0812">Transmembrane</keyword>
<reference evidence="3 4" key="1">
    <citation type="journal article" date="2018" name="Mol. Biol. Evol.">
        <title>Broad Genomic Sampling Reveals a Smut Pathogenic Ancestry of the Fungal Clade Ustilaginomycotina.</title>
        <authorList>
            <person name="Kijpornyongpan T."/>
            <person name="Mondo S.J."/>
            <person name="Barry K."/>
            <person name="Sandor L."/>
            <person name="Lee J."/>
            <person name="Lipzen A."/>
            <person name="Pangilinan J."/>
            <person name="LaButti K."/>
            <person name="Hainaut M."/>
            <person name="Henrissat B."/>
            <person name="Grigoriev I.V."/>
            <person name="Spatafora J.W."/>
            <person name="Aime M.C."/>
        </authorList>
    </citation>
    <scope>NUCLEOTIDE SEQUENCE [LARGE SCALE GENOMIC DNA]</scope>
    <source>
        <strain evidence="3 4">MCA 5214</strain>
    </source>
</reference>
<keyword evidence="4" id="KW-1185">Reference proteome</keyword>
<feature type="transmembrane region" description="Helical" evidence="2">
    <location>
        <begin position="108"/>
        <end position="127"/>
    </location>
</feature>
<dbReference type="AlphaFoldDB" id="A0A316UI40"/>
<organism evidence="3 4">
    <name type="scientific">Jaminaea rosea</name>
    <dbReference type="NCBI Taxonomy" id="1569628"/>
    <lineage>
        <taxon>Eukaryota</taxon>
        <taxon>Fungi</taxon>
        <taxon>Dikarya</taxon>
        <taxon>Basidiomycota</taxon>
        <taxon>Ustilaginomycotina</taxon>
        <taxon>Exobasidiomycetes</taxon>
        <taxon>Microstromatales</taxon>
        <taxon>Microstromatales incertae sedis</taxon>
        <taxon>Jaminaea</taxon>
    </lineage>
</organism>
<feature type="region of interest" description="Disordered" evidence="1">
    <location>
        <begin position="146"/>
        <end position="170"/>
    </location>
</feature>
<protein>
    <submittedName>
        <fullName evidence="3">Uncharacterized protein</fullName>
    </submittedName>
</protein>
<feature type="compositionally biased region" description="Basic and acidic residues" evidence="1">
    <location>
        <begin position="159"/>
        <end position="170"/>
    </location>
</feature>
<accession>A0A316UI40</accession>
<gene>
    <name evidence="3" type="ORF">BDZ90DRAFT_87857</name>
</gene>
<sequence>MKWPCVYSYPPLSPPVLWSCMPSLPWHLIYLVVYSSINLDSPAIEPGRVKRPPPSLLILPLYNPPPLPFVGGSVQVDVDPLISFLLLLPFLLPLRKHVPLTTVHSSKILLLATVMMAVALVSAVALVDRKDLARYAAHERRDSGGIGRRGLVEEDDDQRGDHHAECEWGE</sequence>
<dbReference type="Proteomes" id="UP000245884">
    <property type="component" value="Unassembled WGS sequence"/>
</dbReference>
<dbReference type="EMBL" id="KZ819678">
    <property type="protein sequence ID" value="PWN24879.1"/>
    <property type="molecule type" value="Genomic_DNA"/>
</dbReference>
<evidence type="ECO:0000313" key="3">
    <source>
        <dbReference type="EMBL" id="PWN24879.1"/>
    </source>
</evidence>
<dbReference type="RefSeq" id="XP_025359491.1">
    <property type="nucleotide sequence ID" value="XM_025509910.1"/>
</dbReference>
<proteinExistence type="predicted"/>
<keyword evidence="2" id="KW-0472">Membrane</keyword>
<keyword evidence="2" id="KW-1133">Transmembrane helix</keyword>
<evidence type="ECO:0000256" key="1">
    <source>
        <dbReference type="SAM" id="MobiDB-lite"/>
    </source>
</evidence>
<dbReference type="GeneID" id="37031733"/>
<evidence type="ECO:0000313" key="4">
    <source>
        <dbReference type="Proteomes" id="UP000245884"/>
    </source>
</evidence>